<keyword evidence="5" id="KW-1185">Reference proteome</keyword>
<feature type="active site" description="Proton donor" evidence="2">
    <location>
        <position position="48"/>
    </location>
</feature>
<dbReference type="GO" id="GO:0016874">
    <property type="term" value="F:ligase activity"/>
    <property type="evidence" value="ECO:0007669"/>
    <property type="project" value="UniProtKB-KW"/>
</dbReference>
<protein>
    <recommendedName>
        <fullName evidence="2">RNA 2',3'-cyclic phosphodiesterase</fullName>
        <shortName evidence="2">RNA 2',3'-CPDase</shortName>
        <ecNumber evidence="2">3.1.4.58</ecNumber>
    </recommendedName>
</protein>
<dbReference type="Proteomes" id="UP000198870">
    <property type="component" value="Unassembled WGS sequence"/>
</dbReference>
<dbReference type="InterPro" id="IPR004175">
    <property type="entry name" value="RNA_CPDase"/>
</dbReference>
<keyword evidence="1 2" id="KW-0378">Hydrolase</keyword>
<evidence type="ECO:0000256" key="1">
    <source>
        <dbReference type="ARBA" id="ARBA00022801"/>
    </source>
</evidence>
<dbReference type="AlphaFoldDB" id="A0A1G5JEZ8"/>
<reference evidence="4 5" key="1">
    <citation type="submission" date="2016-10" db="EMBL/GenBank/DDBJ databases">
        <authorList>
            <person name="de Groot N.N."/>
        </authorList>
    </citation>
    <scope>NUCLEOTIDE SEQUENCE [LARGE SCALE GENOMIC DNA]</scope>
    <source>
        <strain evidence="4 5">AA1</strain>
    </source>
</reference>
<feature type="short sequence motif" description="HXTX 2" evidence="2">
    <location>
        <begin position="135"/>
        <end position="138"/>
    </location>
</feature>
<evidence type="ECO:0000256" key="2">
    <source>
        <dbReference type="HAMAP-Rule" id="MF_01940"/>
    </source>
</evidence>
<dbReference type="RefSeq" id="WP_092215433.1">
    <property type="nucleotide sequence ID" value="NZ_FMUX01000029.1"/>
</dbReference>
<gene>
    <name evidence="4" type="ORF">SAMN05216233_12952</name>
</gene>
<proteinExistence type="inferred from homology"/>
<dbReference type="PANTHER" id="PTHR35561:SF1">
    <property type="entry name" value="RNA 2',3'-CYCLIC PHOSPHODIESTERASE"/>
    <property type="match status" value="1"/>
</dbReference>
<name>A0A1G5JEZ8_9BACT</name>
<comment type="catalytic activity">
    <reaction evidence="2">
        <text>a 3'-end 2',3'-cyclophospho-ribonucleotide-RNA + H2O = a 3'-end 2'-phospho-ribonucleotide-RNA + H(+)</text>
        <dbReference type="Rhea" id="RHEA:11828"/>
        <dbReference type="Rhea" id="RHEA-COMP:10464"/>
        <dbReference type="Rhea" id="RHEA-COMP:17353"/>
        <dbReference type="ChEBI" id="CHEBI:15377"/>
        <dbReference type="ChEBI" id="CHEBI:15378"/>
        <dbReference type="ChEBI" id="CHEBI:83064"/>
        <dbReference type="ChEBI" id="CHEBI:173113"/>
        <dbReference type="EC" id="3.1.4.58"/>
    </reaction>
</comment>
<dbReference type="InterPro" id="IPR009097">
    <property type="entry name" value="Cyclic_Pdiesterase"/>
</dbReference>
<dbReference type="HAMAP" id="MF_01940">
    <property type="entry name" value="RNA_CPDase"/>
    <property type="match status" value="1"/>
</dbReference>
<keyword evidence="4" id="KW-0436">Ligase</keyword>
<dbReference type="OrthoDB" id="9793819at2"/>
<dbReference type="PANTHER" id="PTHR35561">
    <property type="entry name" value="RNA 2',3'-CYCLIC PHOSPHODIESTERASE"/>
    <property type="match status" value="1"/>
</dbReference>
<feature type="domain" description="Phosphoesterase HXTX" evidence="3">
    <location>
        <begin position="106"/>
        <end position="180"/>
    </location>
</feature>
<dbReference type="EMBL" id="FMUX01000029">
    <property type="protein sequence ID" value="SCY86857.1"/>
    <property type="molecule type" value="Genomic_DNA"/>
</dbReference>
<feature type="active site" description="Proton acceptor" evidence="2">
    <location>
        <position position="135"/>
    </location>
</feature>
<dbReference type="SUPFAM" id="SSF55144">
    <property type="entry name" value="LigT-like"/>
    <property type="match status" value="1"/>
</dbReference>
<sequence length="197" mass="21562">MAVEPMCRLFVGIPLAHAVQRSLSEDQARLAGTVPRHSVRWVPGANLHLTLKFLGEVGRGRVAHLARSLSESLAGWPVMPASVGDGVALFPGAGRPRVVAARVEGGDLLGQLASRMERWAFHEGVPREKRKFTPHVTLGRVRNPGTPLPGLARGRIMPLAWEMDRVCLYESRLTPKGAVYRVRHTVALKVPDEPQDP</sequence>
<feature type="short sequence motif" description="HXTX 1" evidence="2">
    <location>
        <begin position="48"/>
        <end position="51"/>
    </location>
</feature>
<dbReference type="Gene3D" id="3.90.1140.10">
    <property type="entry name" value="Cyclic phosphodiesterase"/>
    <property type="match status" value="1"/>
</dbReference>
<dbReference type="NCBIfam" id="TIGR02258">
    <property type="entry name" value="2_5_ligase"/>
    <property type="match status" value="1"/>
</dbReference>
<dbReference type="InterPro" id="IPR014051">
    <property type="entry name" value="Phosphoesterase_HXTX"/>
</dbReference>
<comment type="function">
    <text evidence="2">Hydrolyzes RNA 2',3'-cyclic phosphodiester to an RNA 2'-phosphomonoester.</text>
</comment>
<dbReference type="EC" id="3.1.4.58" evidence="2"/>
<accession>A0A1G5JEZ8</accession>
<comment type="similarity">
    <text evidence="2">Belongs to the 2H phosphoesterase superfamily. ThpR family.</text>
</comment>
<evidence type="ECO:0000259" key="3">
    <source>
        <dbReference type="Pfam" id="PF02834"/>
    </source>
</evidence>
<evidence type="ECO:0000313" key="4">
    <source>
        <dbReference type="EMBL" id="SCY86857.1"/>
    </source>
</evidence>
<dbReference type="STRING" id="419481.SAMN05216233_12952"/>
<dbReference type="GO" id="GO:0008664">
    <property type="term" value="F:RNA 2',3'-cyclic 3'-phosphodiesterase activity"/>
    <property type="evidence" value="ECO:0007669"/>
    <property type="project" value="UniProtKB-EC"/>
</dbReference>
<dbReference type="Pfam" id="PF02834">
    <property type="entry name" value="LigT_PEase"/>
    <property type="match status" value="2"/>
</dbReference>
<feature type="domain" description="Phosphoesterase HXTX" evidence="3">
    <location>
        <begin position="13"/>
        <end position="99"/>
    </location>
</feature>
<evidence type="ECO:0000313" key="5">
    <source>
        <dbReference type="Proteomes" id="UP000198870"/>
    </source>
</evidence>
<dbReference type="GO" id="GO:0004113">
    <property type="term" value="F:2',3'-cyclic-nucleotide 3'-phosphodiesterase activity"/>
    <property type="evidence" value="ECO:0007669"/>
    <property type="project" value="InterPro"/>
</dbReference>
<organism evidence="4 5">
    <name type="scientific">Desulfoluna spongiiphila</name>
    <dbReference type="NCBI Taxonomy" id="419481"/>
    <lineage>
        <taxon>Bacteria</taxon>
        <taxon>Pseudomonadati</taxon>
        <taxon>Thermodesulfobacteriota</taxon>
        <taxon>Desulfobacteria</taxon>
        <taxon>Desulfobacterales</taxon>
        <taxon>Desulfolunaceae</taxon>
        <taxon>Desulfoluna</taxon>
    </lineage>
</organism>